<comment type="catalytic activity">
    <reaction evidence="16">
        <text>Preferential cleavage: (Ac)2-L-Lys-D-Ala-|-D-Ala. Also transpeptidation of peptidyl-alanyl moieties that are N-acyl substituents of D-alanine.</text>
        <dbReference type="EC" id="3.4.16.4"/>
    </reaction>
</comment>
<comment type="subcellular location">
    <subcellularLocation>
        <location evidence="16">Cell inner membrane</location>
        <topology evidence="16">Single-pass membrane protein</topology>
    </subcellularLocation>
    <subcellularLocation>
        <location evidence="1">Membrane</location>
    </subcellularLocation>
</comment>
<protein>
    <recommendedName>
        <fullName evidence="16">Peptidoglycan D,D-transpeptidase FtsI</fullName>
        <ecNumber evidence="16">3.4.16.4</ecNumber>
    </recommendedName>
    <alternativeName>
        <fullName evidence="16">Penicillin-binding protein 3</fullName>
        <shortName evidence="16">PBP-3</shortName>
    </alternativeName>
</protein>
<feature type="domain" description="Penicillin-binding protein dimerisation" evidence="18">
    <location>
        <begin position="67"/>
        <end position="214"/>
    </location>
</feature>
<dbReference type="EMBL" id="JAHHGM010000002">
    <property type="protein sequence ID" value="MBT2987782.1"/>
    <property type="molecule type" value="Genomic_DNA"/>
</dbReference>
<dbReference type="AlphaFoldDB" id="A0A944QS90"/>
<dbReference type="GO" id="GO:0009002">
    <property type="term" value="F:serine-type D-Ala-D-Ala carboxypeptidase activity"/>
    <property type="evidence" value="ECO:0007669"/>
    <property type="project" value="UniProtKB-UniRule"/>
</dbReference>
<evidence type="ECO:0000256" key="8">
    <source>
        <dbReference type="ARBA" id="ARBA00022801"/>
    </source>
</evidence>
<dbReference type="GO" id="GO:0043093">
    <property type="term" value="P:FtsZ-dependent cytokinesis"/>
    <property type="evidence" value="ECO:0007669"/>
    <property type="project" value="UniProtKB-UniRule"/>
</dbReference>
<keyword evidence="11 16" id="KW-1133">Transmembrane helix</keyword>
<dbReference type="PANTHER" id="PTHR30627:SF1">
    <property type="entry name" value="PEPTIDOGLYCAN D,D-TRANSPEPTIDASE FTSI"/>
    <property type="match status" value="1"/>
</dbReference>
<dbReference type="Gene3D" id="1.10.150.770">
    <property type="match status" value="1"/>
</dbReference>
<evidence type="ECO:0000256" key="15">
    <source>
        <dbReference type="ARBA" id="ARBA00023316"/>
    </source>
</evidence>
<evidence type="ECO:0000256" key="12">
    <source>
        <dbReference type="ARBA" id="ARBA00023136"/>
    </source>
</evidence>
<dbReference type="GO" id="GO:0008360">
    <property type="term" value="P:regulation of cell shape"/>
    <property type="evidence" value="ECO:0007669"/>
    <property type="project" value="UniProtKB-KW"/>
</dbReference>
<accession>A0A944QS90</accession>
<evidence type="ECO:0000256" key="9">
    <source>
        <dbReference type="ARBA" id="ARBA00022960"/>
    </source>
</evidence>
<evidence type="ECO:0000256" key="5">
    <source>
        <dbReference type="ARBA" id="ARBA00022645"/>
    </source>
</evidence>
<dbReference type="EC" id="3.4.16.4" evidence="16"/>
<evidence type="ECO:0000259" key="18">
    <source>
        <dbReference type="Pfam" id="PF03717"/>
    </source>
</evidence>
<keyword evidence="13 16" id="KW-0717">Septation</keyword>
<proteinExistence type="inferred from homology"/>
<dbReference type="InterPro" id="IPR005311">
    <property type="entry name" value="PBP_dimer"/>
</dbReference>
<dbReference type="PANTHER" id="PTHR30627">
    <property type="entry name" value="PEPTIDOGLYCAN D,D-TRANSPEPTIDASE"/>
    <property type="match status" value="1"/>
</dbReference>
<dbReference type="InterPro" id="IPR036138">
    <property type="entry name" value="PBP_dimer_sf"/>
</dbReference>
<dbReference type="Pfam" id="PF03717">
    <property type="entry name" value="PBP_dimer"/>
    <property type="match status" value="1"/>
</dbReference>
<dbReference type="Proteomes" id="UP000770889">
    <property type="component" value="Unassembled WGS sequence"/>
</dbReference>
<keyword evidence="8 16" id="KW-0378">Hydrolase</keyword>
<dbReference type="InterPro" id="IPR001460">
    <property type="entry name" value="PCN-bd_Tpept"/>
</dbReference>
<evidence type="ECO:0000256" key="6">
    <source>
        <dbReference type="ARBA" id="ARBA00022670"/>
    </source>
</evidence>
<dbReference type="InterPro" id="IPR012338">
    <property type="entry name" value="Beta-lactam/transpept-like"/>
</dbReference>
<name>A0A944QS90_9GAMM</name>
<dbReference type="GO" id="GO:0005886">
    <property type="term" value="C:plasma membrane"/>
    <property type="evidence" value="ECO:0007669"/>
    <property type="project" value="UniProtKB-SubCell"/>
</dbReference>
<evidence type="ECO:0000259" key="17">
    <source>
        <dbReference type="Pfam" id="PF00905"/>
    </source>
</evidence>
<keyword evidence="10 16" id="KW-0573">Peptidoglycan synthesis</keyword>
<evidence type="ECO:0000256" key="2">
    <source>
        <dbReference type="ARBA" id="ARBA00022475"/>
    </source>
</evidence>
<dbReference type="InterPro" id="IPR037532">
    <property type="entry name" value="FtsI_transpept"/>
</dbReference>
<dbReference type="GO" id="GO:0006508">
    <property type="term" value="P:proteolysis"/>
    <property type="evidence" value="ECO:0007669"/>
    <property type="project" value="UniProtKB-KW"/>
</dbReference>
<evidence type="ECO:0000256" key="16">
    <source>
        <dbReference type="HAMAP-Rule" id="MF_02080"/>
    </source>
</evidence>
<keyword evidence="14 16" id="KW-0131">Cell cycle</keyword>
<keyword evidence="7 16" id="KW-0812">Transmembrane</keyword>
<sequence>MAGGKKRKSHQAEIVRLPSYRARRITVLVVIGLAFASLVWQSVDRQVFETAFLQEQGERRYLRTMTVSASRGMITDRNGEPLAISTPVKSVAANPRVIRSDNETIGAISSTLDLDPDRLRRLLSSERSFVYLKRRVNPDLAQQVDSLELDGIDLLSEYRRFYPNGEVMSHLVGFTNIDDQGQEGIELAYDEWLSGTPGSKRVIKDGKGRVVEQVENVRSPSPGKDLMLSIDRRLQFLAYRELKAAVSKHQARSGSAVILDSRSGEILAMVNSPSYNPNALRGRRSGGLRNRAVTDVYEPGSTIKPFTVAAALELGRFKPTTPIDVSPGQMKVGRYLVRDNRNYGMIDVATVLRKSSNVGASKIALSMQSDVLWNLYSKLGFGESPYSQFPGESSGRLPHFSDWSSFEQATLSFGYGLSVTPLQLARAYGVLANDGVRLPVSLLRQQQREEGVRVMRKSTARKVVTMLEAVVTSEGTAPLAAVPGYRVAGKTGTAKKSVAGGYAEDKYLSLFVGIAPASDPRLVMAVFIDEPKGKEYYGGIVAGPVFAKVMSGALRLLNIPPDKPWHENTLMARMGDRQ</sequence>
<evidence type="ECO:0000256" key="1">
    <source>
        <dbReference type="ARBA" id="ARBA00004370"/>
    </source>
</evidence>
<organism evidence="19 20">
    <name type="scientific">Candidatus Thiodiazotropha taylori</name>
    <dbReference type="NCBI Taxonomy" id="2792791"/>
    <lineage>
        <taxon>Bacteria</taxon>
        <taxon>Pseudomonadati</taxon>
        <taxon>Pseudomonadota</taxon>
        <taxon>Gammaproteobacteria</taxon>
        <taxon>Chromatiales</taxon>
        <taxon>Sedimenticolaceae</taxon>
        <taxon>Candidatus Thiodiazotropha</taxon>
    </lineage>
</organism>
<keyword evidence="12 16" id="KW-0472">Membrane</keyword>
<keyword evidence="9 16" id="KW-0133">Cell shape</keyword>
<keyword evidence="5 16" id="KW-0121">Carboxypeptidase</keyword>
<dbReference type="GO" id="GO:0009252">
    <property type="term" value="P:peptidoglycan biosynthetic process"/>
    <property type="evidence" value="ECO:0007669"/>
    <property type="project" value="UniProtKB-UniRule"/>
</dbReference>
<comment type="function">
    <text evidence="16">Catalyzes cross-linking of the peptidoglycan cell wall at the division septum.</text>
</comment>
<dbReference type="GO" id="GO:0008955">
    <property type="term" value="F:peptidoglycan glycosyltransferase activity"/>
    <property type="evidence" value="ECO:0007669"/>
    <property type="project" value="InterPro"/>
</dbReference>
<comment type="caution">
    <text evidence="19">The sequence shown here is derived from an EMBL/GenBank/DDBJ whole genome shotgun (WGS) entry which is preliminary data.</text>
</comment>
<evidence type="ECO:0000256" key="10">
    <source>
        <dbReference type="ARBA" id="ARBA00022984"/>
    </source>
</evidence>
<dbReference type="SUPFAM" id="SSF56601">
    <property type="entry name" value="beta-lactamase/transpeptidase-like"/>
    <property type="match status" value="1"/>
</dbReference>
<dbReference type="GO" id="GO:0000917">
    <property type="term" value="P:division septum assembly"/>
    <property type="evidence" value="ECO:0007669"/>
    <property type="project" value="UniProtKB-KW"/>
</dbReference>
<reference evidence="19 20" key="1">
    <citation type="submission" date="2021-05" db="EMBL/GenBank/DDBJ databases">
        <title>Genetic and Functional Diversity in Clade A Lucinid endosymbionts from the Bahamas.</title>
        <authorList>
            <person name="Giani N.M."/>
            <person name="Engel A.S."/>
            <person name="Campbell B.J."/>
        </authorList>
    </citation>
    <scope>NUCLEOTIDE SEQUENCE [LARGE SCALE GENOMIC DNA]</scope>
    <source>
        <strain evidence="19">LUC16012Gg_MoonRockCtena</strain>
    </source>
</reference>
<dbReference type="Gene3D" id="3.30.450.330">
    <property type="match status" value="1"/>
</dbReference>
<evidence type="ECO:0000256" key="3">
    <source>
        <dbReference type="ARBA" id="ARBA00022519"/>
    </source>
</evidence>
<comment type="pathway">
    <text evidence="16">Cell wall biogenesis; peptidoglycan biosynthesis.</text>
</comment>
<feature type="active site" description="Acyl-ester intermediate" evidence="16">
    <location>
        <position position="301"/>
    </location>
</feature>
<evidence type="ECO:0000256" key="4">
    <source>
        <dbReference type="ARBA" id="ARBA00022618"/>
    </source>
</evidence>
<dbReference type="Gene3D" id="3.90.1310.10">
    <property type="entry name" value="Penicillin-binding protein 2a (Domain 2)"/>
    <property type="match status" value="1"/>
</dbReference>
<dbReference type="Gene3D" id="3.40.710.10">
    <property type="entry name" value="DD-peptidase/beta-lactamase superfamily"/>
    <property type="match status" value="1"/>
</dbReference>
<evidence type="ECO:0000313" key="19">
    <source>
        <dbReference type="EMBL" id="MBT2987782.1"/>
    </source>
</evidence>
<evidence type="ECO:0000313" key="20">
    <source>
        <dbReference type="Proteomes" id="UP000770889"/>
    </source>
</evidence>
<dbReference type="GO" id="GO:0071555">
    <property type="term" value="P:cell wall organization"/>
    <property type="evidence" value="ECO:0007669"/>
    <property type="project" value="UniProtKB-KW"/>
</dbReference>
<comment type="similarity">
    <text evidence="16">Belongs to the transpeptidase family. FtsI subfamily.</text>
</comment>
<keyword evidence="4 16" id="KW-0132">Cell division</keyword>
<keyword evidence="3 16" id="KW-0997">Cell inner membrane</keyword>
<dbReference type="Pfam" id="PF00905">
    <property type="entry name" value="Transpeptidase"/>
    <property type="match status" value="1"/>
</dbReference>
<dbReference type="HAMAP" id="MF_02080">
    <property type="entry name" value="FtsI_transpept"/>
    <property type="match status" value="1"/>
</dbReference>
<evidence type="ECO:0000256" key="14">
    <source>
        <dbReference type="ARBA" id="ARBA00023306"/>
    </source>
</evidence>
<evidence type="ECO:0000256" key="13">
    <source>
        <dbReference type="ARBA" id="ARBA00023210"/>
    </source>
</evidence>
<keyword evidence="6 16" id="KW-0645">Protease</keyword>
<keyword evidence="15 16" id="KW-0961">Cell wall biogenesis/degradation</keyword>
<dbReference type="GO" id="GO:0008658">
    <property type="term" value="F:penicillin binding"/>
    <property type="evidence" value="ECO:0007669"/>
    <property type="project" value="InterPro"/>
</dbReference>
<evidence type="ECO:0000256" key="11">
    <source>
        <dbReference type="ARBA" id="ARBA00022989"/>
    </source>
</evidence>
<feature type="transmembrane region" description="Helical" evidence="16">
    <location>
        <begin position="25"/>
        <end position="43"/>
    </location>
</feature>
<feature type="domain" description="Penicillin-binding protein transpeptidase" evidence="17">
    <location>
        <begin position="254"/>
        <end position="550"/>
    </location>
</feature>
<gene>
    <name evidence="16" type="primary">ftsI</name>
    <name evidence="19" type="ORF">KME65_02365</name>
</gene>
<evidence type="ECO:0000256" key="7">
    <source>
        <dbReference type="ARBA" id="ARBA00022692"/>
    </source>
</evidence>
<keyword evidence="2 16" id="KW-1003">Cell membrane</keyword>
<dbReference type="SUPFAM" id="SSF56519">
    <property type="entry name" value="Penicillin binding protein dimerisation domain"/>
    <property type="match status" value="1"/>
</dbReference>
<dbReference type="InterPro" id="IPR050515">
    <property type="entry name" value="Beta-lactam/transpept"/>
</dbReference>